<sequence>MLNFLRYRGACTVLRVATLSAAVAFAAPAIAATPQQCDTLRTLLKTLENSQRTAADQSGAIMTQPVRLEATIALLKLKYPSIDPADLVAMRDVANRVSTSSNLLLKDFDATMKVLYDGLALFNDLCH</sequence>
<evidence type="ECO:0000313" key="2">
    <source>
        <dbReference type="EMBL" id="MDR6289993.1"/>
    </source>
</evidence>
<keyword evidence="1" id="KW-0732">Signal</keyword>
<comment type="caution">
    <text evidence="2">The sequence shown here is derived from an EMBL/GenBank/DDBJ whole genome shotgun (WGS) entry which is preliminary data.</text>
</comment>
<accession>A0ABU1JN07</accession>
<dbReference type="Proteomes" id="UP001262410">
    <property type="component" value="Unassembled WGS sequence"/>
</dbReference>
<gene>
    <name evidence="2" type="ORF">E9232_002514</name>
</gene>
<reference evidence="2 3" key="1">
    <citation type="submission" date="2023-07" db="EMBL/GenBank/DDBJ databases">
        <title>Sorghum-associated microbial communities from plants grown in Nebraska, USA.</title>
        <authorList>
            <person name="Schachtman D."/>
        </authorList>
    </citation>
    <scope>NUCLEOTIDE SEQUENCE [LARGE SCALE GENOMIC DNA]</scope>
    <source>
        <strain evidence="2 3">584</strain>
    </source>
</reference>
<name>A0ABU1JN07_9PROT</name>
<feature type="chain" id="PRO_5045842708" evidence="1">
    <location>
        <begin position="32"/>
        <end position="127"/>
    </location>
</feature>
<evidence type="ECO:0000256" key="1">
    <source>
        <dbReference type="SAM" id="SignalP"/>
    </source>
</evidence>
<dbReference type="RefSeq" id="WP_309794386.1">
    <property type="nucleotide sequence ID" value="NZ_JAVDPW010000004.1"/>
</dbReference>
<keyword evidence="3" id="KW-1185">Reference proteome</keyword>
<organism evidence="2 3">
    <name type="scientific">Inquilinus ginsengisoli</name>
    <dbReference type="NCBI Taxonomy" id="363840"/>
    <lineage>
        <taxon>Bacteria</taxon>
        <taxon>Pseudomonadati</taxon>
        <taxon>Pseudomonadota</taxon>
        <taxon>Alphaproteobacteria</taxon>
        <taxon>Rhodospirillales</taxon>
        <taxon>Rhodospirillaceae</taxon>
        <taxon>Inquilinus</taxon>
    </lineage>
</organism>
<proteinExistence type="predicted"/>
<feature type="signal peptide" evidence="1">
    <location>
        <begin position="1"/>
        <end position="31"/>
    </location>
</feature>
<protein>
    <submittedName>
        <fullName evidence="2">Uncharacterized protein</fullName>
    </submittedName>
</protein>
<dbReference type="EMBL" id="JAVDPW010000004">
    <property type="protein sequence ID" value="MDR6289993.1"/>
    <property type="molecule type" value="Genomic_DNA"/>
</dbReference>
<evidence type="ECO:0000313" key="3">
    <source>
        <dbReference type="Proteomes" id="UP001262410"/>
    </source>
</evidence>